<proteinExistence type="predicted"/>
<dbReference type="EMBL" id="AM450145">
    <property type="protein sequence ID" value="CAN65346.1"/>
    <property type="molecule type" value="Genomic_DNA"/>
</dbReference>
<name>A5B8A4_VITVI</name>
<gene>
    <name evidence="1" type="ORF">VITISV_018052</name>
</gene>
<sequence length="150" mass="16720">MKKFKRTATVGHISSTFWSPFHAYYILFRISGIQESNASNGVRIGVETKKLWSFEDNRIKLCENFAAAKSATKSTFRCENFVAQSPFCSCEMSCETTYKHTYATSQVETPSSQLQTTLRNHLQAANQVANHLQVAKSPPSCESSCKSSSS</sequence>
<accession>A5B8A4</accession>
<protein>
    <submittedName>
        <fullName evidence="1">Uncharacterized protein</fullName>
    </submittedName>
</protein>
<organism evidence="1">
    <name type="scientific">Vitis vinifera</name>
    <name type="common">Grape</name>
    <dbReference type="NCBI Taxonomy" id="29760"/>
    <lineage>
        <taxon>Eukaryota</taxon>
        <taxon>Viridiplantae</taxon>
        <taxon>Streptophyta</taxon>
        <taxon>Embryophyta</taxon>
        <taxon>Tracheophyta</taxon>
        <taxon>Spermatophyta</taxon>
        <taxon>Magnoliopsida</taxon>
        <taxon>eudicotyledons</taxon>
        <taxon>Gunneridae</taxon>
        <taxon>Pentapetalae</taxon>
        <taxon>rosids</taxon>
        <taxon>Vitales</taxon>
        <taxon>Vitaceae</taxon>
        <taxon>Viteae</taxon>
        <taxon>Vitis</taxon>
    </lineage>
</organism>
<evidence type="ECO:0000313" key="1">
    <source>
        <dbReference type="EMBL" id="CAN65346.1"/>
    </source>
</evidence>
<dbReference type="AlphaFoldDB" id="A5B8A4"/>
<reference evidence="1" key="1">
    <citation type="journal article" date="2007" name="PLoS ONE">
        <title>The first genome sequence of an elite grapevine cultivar (Pinot noir Vitis vinifera L.): coping with a highly heterozygous genome.</title>
        <authorList>
            <person name="Velasco R."/>
            <person name="Zharkikh A."/>
            <person name="Troggio M."/>
            <person name="Cartwright D.A."/>
            <person name="Cestaro A."/>
            <person name="Pruss D."/>
            <person name="Pindo M."/>
            <person name="FitzGerald L.M."/>
            <person name="Vezzulli S."/>
            <person name="Reid J."/>
            <person name="Malacarne G."/>
            <person name="Iliev D."/>
            <person name="Coppola G."/>
            <person name="Wardell B."/>
            <person name="Micheletti D."/>
            <person name="Macalma T."/>
            <person name="Facci M."/>
            <person name="Mitchell J.T."/>
            <person name="Perazzolli M."/>
            <person name="Eldredge G."/>
            <person name="Gatto P."/>
            <person name="Oyzerski R."/>
            <person name="Moretto M."/>
            <person name="Gutin N."/>
            <person name="Stefanini M."/>
            <person name="Chen Y."/>
            <person name="Segala C."/>
            <person name="Davenport C."/>
            <person name="Dematte L."/>
            <person name="Mraz A."/>
            <person name="Battilana J."/>
            <person name="Stormo K."/>
            <person name="Costa F."/>
            <person name="Tao Q."/>
            <person name="Si-Ammour A."/>
            <person name="Harkins T."/>
            <person name="Lackey A."/>
            <person name="Perbost C."/>
            <person name="Taillon B."/>
            <person name="Stella A."/>
            <person name="Solovyev V."/>
            <person name="Fawcett J.A."/>
            <person name="Sterck L."/>
            <person name="Vandepoele K."/>
            <person name="Grando S.M."/>
            <person name="Toppo S."/>
            <person name="Moser C."/>
            <person name="Lanchbury J."/>
            <person name="Bogden R."/>
            <person name="Skolnick M."/>
            <person name="Sgaramella V."/>
            <person name="Bhatnagar S.K."/>
            <person name="Fontana P."/>
            <person name="Gutin A."/>
            <person name="Van de Peer Y."/>
            <person name="Salamini F."/>
            <person name="Viola R."/>
        </authorList>
    </citation>
    <scope>NUCLEOTIDE SEQUENCE</scope>
</reference>